<dbReference type="AlphaFoldDB" id="A0A3B0JVX9"/>
<dbReference type="GO" id="GO:0004867">
    <property type="term" value="F:serine-type endopeptidase inhibitor activity"/>
    <property type="evidence" value="ECO:0007669"/>
    <property type="project" value="InterPro"/>
</dbReference>
<dbReference type="OrthoDB" id="4473401at2759"/>
<keyword evidence="4" id="KW-1185">Reference proteome</keyword>
<dbReference type="Proteomes" id="UP000268350">
    <property type="component" value="Unassembled WGS sequence"/>
</dbReference>
<keyword evidence="1" id="KW-0472">Membrane</keyword>
<dbReference type="PROSITE" id="PS50279">
    <property type="entry name" value="BPTI_KUNITZ_2"/>
    <property type="match status" value="1"/>
</dbReference>
<dbReference type="Gene3D" id="3.40.50.12780">
    <property type="entry name" value="N-terminal domain of ligase-like"/>
    <property type="match status" value="1"/>
</dbReference>
<keyword evidence="1" id="KW-1133">Transmembrane helix</keyword>
<protein>
    <submittedName>
        <fullName evidence="3">Blast:BPTI/Kunitz domain-containing protein</fullName>
    </submittedName>
</protein>
<gene>
    <name evidence="3" type="ORF">DGUA_6G017219</name>
</gene>
<dbReference type="SUPFAM" id="SSF56801">
    <property type="entry name" value="Acetyl-CoA synthetase-like"/>
    <property type="match status" value="1"/>
</dbReference>
<sequence length="275" mass="30780">MERHPNLIAQISATEKTVLTRAEVRLNAIRVVSYMRGLGLKQTDIVGLIARSTTHLVAVAYACFFNGMPPRLIFCDGDEYESVLTATETLKLEELARPPWLSLSDGSPRCTNFDHRISDNFRAAPPLPACQGILLHCPAGFAADSASACTSSDLLDSVAGSAYFHTSIHRIFSNRTFNPSLLRMKFILVLACLALYVALISAQNNCRGRPARQLCTGGRNEGHRRHRSCQASFMPEMWWYNARVRDCQKMRYLGCGGNNNRYCSLASCRRQCRRR</sequence>
<feature type="transmembrane region" description="Helical" evidence="1">
    <location>
        <begin position="182"/>
        <end position="202"/>
    </location>
</feature>
<dbReference type="SUPFAM" id="SSF57362">
    <property type="entry name" value="BPTI-like"/>
    <property type="match status" value="1"/>
</dbReference>
<evidence type="ECO:0000313" key="4">
    <source>
        <dbReference type="Proteomes" id="UP000268350"/>
    </source>
</evidence>
<evidence type="ECO:0000313" key="3">
    <source>
        <dbReference type="EMBL" id="SPP84602.1"/>
    </source>
</evidence>
<dbReference type="InterPro" id="IPR042099">
    <property type="entry name" value="ANL_N_sf"/>
</dbReference>
<dbReference type="EMBL" id="OUUW01000008">
    <property type="protein sequence ID" value="SPP84602.1"/>
    <property type="molecule type" value="Genomic_DNA"/>
</dbReference>
<accession>A0A3B0JVX9</accession>
<keyword evidence="1" id="KW-0812">Transmembrane</keyword>
<dbReference type="InterPro" id="IPR036880">
    <property type="entry name" value="Kunitz_BPTI_sf"/>
</dbReference>
<dbReference type="Gene3D" id="4.10.410.10">
    <property type="entry name" value="Pancreatic trypsin inhibitor Kunitz domain"/>
    <property type="match status" value="1"/>
</dbReference>
<evidence type="ECO:0000259" key="2">
    <source>
        <dbReference type="PROSITE" id="PS50279"/>
    </source>
</evidence>
<reference evidence="4" key="1">
    <citation type="submission" date="2018-01" db="EMBL/GenBank/DDBJ databases">
        <authorList>
            <person name="Alioto T."/>
            <person name="Alioto T."/>
        </authorList>
    </citation>
    <scope>NUCLEOTIDE SEQUENCE [LARGE SCALE GENOMIC DNA]</scope>
</reference>
<name>A0A3B0JVX9_DROGU</name>
<evidence type="ECO:0000256" key="1">
    <source>
        <dbReference type="SAM" id="Phobius"/>
    </source>
</evidence>
<dbReference type="CDD" id="cd00109">
    <property type="entry name" value="Kunitz-type"/>
    <property type="match status" value="1"/>
</dbReference>
<dbReference type="InterPro" id="IPR002223">
    <property type="entry name" value="Kunitz_BPTI"/>
</dbReference>
<organism evidence="3 4">
    <name type="scientific">Drosophila guanche</name>
    <name type="common">Fruit fly</name>
    <dbReference type="NCBI Taxonomy" id="7266"/>
    <lineage>
        <taxon>Eukaryota</taxon>
        <taxon>Metazoa</taxon>
        <taxon>Ecdysozoa</taxon>
        <taxon>Arthropoda</taxon>
        <taxon>Hexapoda</taxon>
        <taxon>Insecta</taxon>
        <taxon>Pterygota</taxon>
        <taxon>Neoptera</taxon>
        <taxon>Endopterygota</taxon>
        <taxon>Diptera</taxon>
        <taxon>Brachycera</taxon>
        <taxon>Muscomorpha</taxon>
        <taxon>Ephydroidea</taxon>
        <taxon>Drosophilidae</taxon>
        <taxon>Drosophila</taxon>
        <taxon>Sophophora</taxon>
    </lineage>
</organism>
<feature type="domain" description="BPTI/Kunitz inhibitor" evidence="2">
    <location>
        <begin position="215"/>
        <end position="272"/>
    </location>
</feature>
<dbReference type="Pfam" id="PF00014">
    <property type="entry name" value="Kunitz_BPTI"/>
    <property type="match status" value="1"/>
</dbReference>
<dbReference type="SMART" id="SM00131">
    <property type="entry name" value="KU"/>
    <property type="match status" value="1"/>
</dbReference>
<proteinExistence type="predicted"/>